<protein>
    <submittedName>
        <fullName evidence="2">Zn(2)-C6 fungal-type domain-containing protein</fullName>
    </submittedName>
</protein>
<evidence type="ECO:0000313" key="2">
    <source>
        <dbReference type="EMBL" id="VWO99373.1"/>
    </source>
</evidence>
<evidence type="ECO:0000256" key="1">
    <source>
        <dbReference type="SAM" id="MobiDB-lite"/>
    </source>
</evidence>
<gene>
    <name evidence="2" type="primary">I1RB16</name>
</gene>
<dbReference type="AlphaFoldDB" id="A0A5K1K1R6"/>
<feature type="region of interest" description="Disordered" evidence="1">
    <location>
        <begin position="43"/>
        <end position="134"/>
    </location>
</feature>
<dbReference type="EMBL" id="LR727596">
    <property type="protein sequence ID" value="VWO99373.1"/>
    <property type="molecule type" value="Genomic_DNA"/>
</dbReference>
<sequence>MRSFSFLPCLLDRFSSLTTLLVRHSEIAYPETAASGIASLSRALRPKGDSGDDASDEQCDSSSDGCSDDDEEAVDTSSGSEDAVDLDQGDKSDDPHGTPSDAEAALNNAPTTFDRTSHIDSQTEATGAPRRVPAPQLRTVGLELKCNSLASLEPFARAIEARKTCGHPLDSVRCNLAGVDVEDLRAHVVDGVSEFDDKLWVPTVDEGWLVKNDYWRLYPARWENYSEWGLYMKKW</sequence>
<organism evidence="2">
    <name type="scientific">Ganoderma boninense</name>
    <dbReference type="NCBI Taxonomy" id="34458"/>
    <lineage>
        <taxon>Eukaryota</taxon>
        <taxon>Fungi</taxon>
        <taxon>Dikarya</taxon>
        <taxon>Basidiomycota</taxon>
        <taxon>Agaricomycotina</taxon>
        <taxon>Agaricomycetes</taxon>
        <taxon>Polyporales</taxon>
        <taxon>Polyporaceae</taxon>
        <taxon>Ganoderma</taxon>
    </lineage>
</organism>
<reference evidence="2" key="1">
    <citation type="submission" date="2019-10" db="EMBL/GenBank/DDBJ databases">
        <authorList>
            <person name="Nor Muhammad N."/>
        </authorList>
    </citation>
    <scope>NUCLEOTIDE SEQUENCE</scope>
</reference>
<feature type="compositionally biased region" description="Polar residues" evidence="1">
    <location>
        <begin position="108"/>
        <end position="125"/>
    </location>
</feature>
<name>A0A5K1K1R6_9APHY</name>
<accession>A0A5K1K1R6</accession>
<proteinExistence type="predicted"/>